<dbReference type="Proteomes" id="UP000320244">
    <property type="component" value="Unassembled WGS sequence"/>
</dbReference>
<name>A0A563DRV3_9MICO</name>
<keyword evidence="2" id="KW-1185">Reference proteome</keyword>
<comment type="caution">
    <text evidence="1">The sequence shown here is derived from an EMBL/GenBank/DDBJ whole genome shotgun (WGS) entry which is preliminary data.</text>
</comment>
<organism evidence="1 2">
    <name type="scientific">Leekyejoonella antrihumi</name>
    <dbReference type="NCBI Taxonomy" id="1660198"/>
    <lineage>
        <taxon>Bacteria</taxon>
        <taxon>Bacillati</taxon>
        <taxon>Actinomycetota</taxon>
        <taxon>Actinomycetes</taxon>
        <taxon>Micrococcales</taxon>
        <taxon>Dermacoccaceae</taxon>
        <taxon>Leekyejoonella</taxon>
    </lineage>
</organism>
<reference evidence="1 2" key="2">
    <citation type="submission" date="2019-08" db="EMBL/GenBank/DDBJ databases">
        <title>Jejuicoccus antrihumi gen. nov., sp. nov., a new member of the family Dermacoccaceae isolated from a cave.</title>
        <authorList>
            <person name="Schumann P."/>
            <person name="Kim I.S."/>
        </authorList>
    </citation>
    <scope>NUCLEOTIDE SEQUENCE [LARGE SCALE GENOMIC DNA]</scope>
    <source>
        <strain evidence="1 2">C5-26</strain>
    </source>
</reference>
<evidence type="ECO:0000313" key="2">
    <source>
        <dbReference type="Proteomes" id="UP000320244"/>
    </source>
</evidence>
<evidence type="ECO:0000313" key="1">
    <source>
        <dbReference type="EMBL" id="TWP32998.1"/>
    </source>
</evidence>
<protein>
    <submittedName>
        <fullName evidence="1">Uncharacterized protein</fullName>
    </submittedName>
</protein>
<dbReference type="EMBL" id="VCQV01000051">
    <property type="protein sequence ID" value="TWP32998.1"/>
    <property type="molecule type" value="Genomic_DNA"/>
</dbReference>
<dbReference type="RefSeq" id="WP_146320790.1">
    <property type="nucleotide sequence ID" value="NZ_VCQV01000051.1"/>
</dbReference>
<gene>
    <name evidence="1" type="ORF">FGL98_22650</name>
</gene>
<sequence length="135" mass="14747">MGLFSRNEKKKATGPMPWPEVTLPEPCIIASDGEAGKVLDEMGSIQRAIMDGGSVNGAGNELVSRAEGVVIYLLASGKNQAEVFAKLVAPLSNWSMGRLFKFDPDDPEFEVGRYACAQATDFRKKYQYLDPTNLD</sequence>
<accession>A0A563DRV3</accession>
<reference evidence="1 2" key="1">
    <citation type="submission" date="2019-05" db="EMBL/GenBank/DDBJ databases">
        <authorList>
            <person name="Lee S.D."/>
        </authorList>
    </citation>
    <scope>NUCLEOTIDE SEQUENCE [LARGE SCALE GENOMIC DNA]</scope>
    <source>
        <strain evidence="1 2">C5-26</strain>
    </source>
</reference>
<proteinExistence type="predicted"/>
<dbReference type="AlphaFoldDB" id="A0A563DRV3"/>